<dbReference type="AlphaFoldDB" id="A0A2P4XF74"/>
<evidence type="ECO:0000313" key="1">
    <source>
        <dbReference type="EMBL" id="POM64198.1"/>
    </source>
</evidence>
<dbReference type="EMBL" id="NCKW01011159">
    <property type="protein sequence ID" value="POM64198.1"/>
    <property type="molecule type" value="Genomic_DNA"/>
</dbReference>
<keyword evidence="2" id="KW-1185">Reference proteome</keyword>
<reference evidence="1 2" key="1">
    <citation type="journal article" date="2017" name="Genome Biol. Evol.">
        <title>Phytophthora megakarya and P. palmivora, closely related causal agents of cacao black pod rot, underwent increases in genome sizes and gene numbers by different mechanisms.</title>
        <authorList>
            <person name="Ali S.S."/>
            <person name="Shao J."/>
            <person name="Lary D.J."/>
            <person name="Kronmiller B."/>
            <person name="Shen D."/>
            <person name="Strem M.D."/>
            <person name="Amoako-Attah I."/>
            <person name="Akrofi A.Y."/>
            <person name="Begoude B.A."/>
            <person name="Ten Hoopen G.M."/>
            <person name="Coulibaly K."/>
            <person name="Kebe B.I."/>
            <person name="Melnick R.L."/>
            <person name="Guiltinan M.J."/>
            <person name="Tyler B.M."/>
            <person name="Meinhardt L.W."/>
            <person name="Bailey B.A."/>
        </authorList>
    </citation>
    <scope>NUCLEOTIDE SEQUENCE [LARGE SCALE GENOMIC DNA]</scope>
    <source>
        <strain evidence="2">sbr112.9</strain>
    </source>
</reference>
<accession>A0A2P4XF74</accession>
<protein>
    <recommendedName>
        <fullName evidence="3">HTH CENPB-type domain-containing protein</fullName>
    </recommendedName>
</protein>
<name>A0A2P4XF74_9STRA</name>
<evidence type="ECO:0000313" key="2">
    <source>
        <dbReference type="Proteomes" id="UP000237271"/>
    </source>
</evidence>
<dbReference type="OrthoDB" id="63522at2759"/>
<sequence>MVLSNIYLVIGRKTLSRRVANKFYKMLCKGSIQNHRKNGDATVLSAEAENDIVLWLNAMRKEGCPVSVKML</sequence>
<gene>
    <name evidence="1" type="ORF">PHPALM_20299</name>
</gene>
<comment type="caution">
    <text evidence="1">The sequence shown here is derived from an EMBL/GenBank/DDBJ whole genome shotgun (WGS) entry which is preliminary data.</text>
</comment>
<dbReference type="Proteomes" id="UP000237271">
    <property type="component" value="Unassembled WGS sequence"/>
</dbReference>
<proteinExistence type="predicted"/>
<evidence type="ECO:0008006" key="3">
    <source>
        <dbReference type="Google" id="ProtNLM"/>
    </source>
</evidence>
<organism evidence="1 2">
    <name type="scientific">Phytophthora palmivora</name>
    <dbReference type="NCBI Taxonomy" id="4796"/>
    <lineage>
        <taxon>Eukaryota</taxon>
        <taxon>Sar</taxon>
        <taxon>Stramenopiles</taxon>
        <taxon>Oomycota</taxon>
        <taxon>Peronosporomycetes</taxon>
        <taxon>Peronosporales</taxon>
        <taxon>Peronosporaceae</taxon>
        <taxon>Phytophthora</taxon>
    </lineage>
</organism>